<evidence type="ECO:0008006" key="2">
    <source>
        <dbReference type="Google" id="ProtNLM"/>
    </source>
</evidence>
<proteinExistence type="predicted"/>
<name>A0A382I6E8_9ZZZZ</name>
<protein>
    <recommendedName>
        <fullName evidence="2">Gfo/Idh/MocA-like oxidoreductase N-terminal domain-containing protein</fullName>
    </recommendedName>
</protein>
<accession>A0A382I6E8</accession>
<reference evidence="1" key="1">
    <citation type="submission" date="2018-05" db="EMBL/GenBank/DDBJ databases">
        <authorList>
            <person name="Lanie J.A."/>
            <person name="Ng W.-L."/>
            <person name="Kazmierczak K.M."/>
            <person name="Andrzejewski T.M."/>
            <person name="Davidsen T.M."/>
            <person name="Wayne K.J."/>
            <person name="Tettelin H."/>
            <person name="Glass J.I."/>
            <person name="Rusch D."/>
            <person name="Podicherti R."/>
            <person name="Tsui H.-C.T."/>
            <person name="Winkler M.E."/>
        </authorList>
    </citation>
    <scope>NUCLEOTIDE SEQUENCE</scope>
</reference>
<gene>
    <name evidence="1" type="ORF">METZ01_LOCUS247651</name>
</gene>
<dbReference type="AlphaFoldDB" id="A0A382I6E8"/>
<dbReference type="EMBL" id="UINC01065293">
    <property type="protein sequence ID" value="SVB94797.1"/>
    <property type="molecule type" value="Genomic_DNA"/>
</dbReference>
<sequence>RVSVTGIRTLAVAGAWGYIGRKFVDAGLDLGLDVSVLDPGPVPGDSPFDRLTRFTDDSFYEQSADLFHLALHPEHRAPALRRLLQRAHSEPLAILNEKPMAAPERPQDCATLIEDLAGTQALLLFDFPELFDPLTTRVIDALRNYERVEIDEIVIQRSKDREDEENPRNRKRMVHIQYQESVHCMAWIIFLLAQLRGGAESVLADGLRLSAQSRPYAPPNPEDYGHVVDGRVDYEIQLGTTAIRGCTNFTRGAPWAKTRVLRGHADGEAFEFDMDYLEGAKRLTIDGLDQDVDPSGSSYEAVLQTFDRWLQATPASTLMSSTCYPNLAFARLTYGLSSLLWRSCHDCAPVAVRNADDLLTFDAGFAAAAATFPRYA</sequence>
<organism evidence="1">
    <name type="scientific">marine metagenome</name>
    <dbReference type="NCBI Taxonomy" id="408172"/>
    <lineage>
        <taxon>unclassified sequences</taxon>
        <taxon>metagenomes</taxon>
        <taxon>ecological metagenomes</taxon>
    </lineage>
</organism>
<feature type="non-terminal residue" evidence="1">
    <location>
        <position position="1"/>
    </location>
</feature>
<evidence type="ECO:0000313" key="1">
    <source>
        <dbReference type="EMBL" id="SVB94797.1"/>
    </source>
</evidence>